<comment type="caution">
    <text evidence="2">The sequence shown here is derived from an EMBL/GenBank/DDBJ whole genome shotgun (WGS) entry which is preliminary data.</text>
</comment>
<name>A0A5C6TTB3_9SPHN</name>
<gene>
    <name evidence="2" type="ORF">FRZ32_05315</name>
</gene>
<reference evidence="2 3" key="1">
    <citation type="journal article" date="2015" name="J. Microbiol.">
        <title>Sphingosinicella ginsenosidimutans sp. nov., with ginsenoside converting activity.</title>
        <authorList>
            <person name="Kim J.K."/>
            <person name="Kang M.S."/>
            <person name="Park S.C."/>
            <person name="Kim K.M."/>
            <person name="Choi K."/>
            <person name="Yoon M.H."/>
            <person name="Im W.T."/>
        </authorList>
    </citation>
    <scope>NUCLEOTIDE SEQUENCE [LARGE SCALE GENOMIC DNA]</scope>
    <source>
        <strain evidence="2 3">BS-11</strain>
    </source>
</reference>
<dbReference type="RefSeq" id="WP_147042537.1">
    <property type="nucleotide sequence ID" value="NZ_BAABIR010000005.1"/>
</dbReference>
<protein>
    <submittedName>
        <fullName evidence="2">Uncharacterized protein</fullName>
    </submittedName>
</protein>
<feature type="transmembrane region" description="Helical" evidence="1">
    <location>
        <begin position="117"/>
        <end position="134"/>
    </location>
</feature>
<dbReference type="AlphaFoldDB" id="A0A5C6TTB3"/>
<dbReference type="EMBL" id="VOQQ01000001">
    <property type="protein sequence ID" value="TXC63125.1"/>
    <property type="molecule type" value="Genomic_DNA"/>
</dbReference>
<sequence length="142" mass="14690">MKAWTKLLISFAALLASGWIVHGPLGQGAAFVAGLQAEADAAVRASMAPPTRIAFGHDPLSRAATLSGSANDFQRNGMGLLPGITGTVAAVPGVGAVHWADAGSGGFVLPLLVETEALALLPWLIGIALGWHLFRPRRETFL</sequence>
<keyword evidence="3" id="KW-1185">Reference proteome</keyword>
<evidence type="ECO:0000313" key="2">
    <source>
        <dbReference type="EMBL" id="TXC63125.1"/>
    </source>
</evidence>
<dbReference type="Proteomes" id="UP000321249">
    <property type="component" value="Unassembled WGS sequence"/>
</dbReference>
<keyword evidence="1" id="KW-0812">Transmembrane</keyword>
<keyword evidence="1" id="KW-1133">Transmembrane helix</keyword>
<dbReference type="OrthoDB" id="7582204at2"/>
<organism evidence="2 3">
    <name type="scientific">Allosphingosinicella ginsenosidimutans</name>
    <dbReference type="NCBI Taxonomy" id="1176539"/>
    <lineage>
        <taxon>Bacteria</taxon>
        <taxon>Pseudomonadati</taxon>
        <taxon>Pseudomonadota</taxon>
        <taxon>Alphaproteobacteria</taxon>
        <taxon>Sphingomonadales</taxon>
        <taxon>Sphingomonadaceae</taxon>
        <taxon>Allosphingosinicella</taxon>
    </lineage>
</organism>
<evidence type="ECO:0000256" key="1">
    <source>
        <dbReference type="SAM" id="Phobius"/>
    </source>
</evidence>
<proteinExistence type="predicted"/>
<accession>A0A5C6TTB3</accession>
<keyword evidence="1" id="KW-0472">Membrane</keyword>
<evidence type="ECO:0000313" key="3">
    <source>
        <dbReference type="Proteomes" id="UP000321249"/>
    </source>
</evidence>